<accession>A0A6G0Y5H2</accession>
<organism evidence="1 2">
    <name type="scientific">Aphis craccivora</name>
    <name type="common">Cowpea aphid</name>
    <dbReference type="NCBI Taxonomy" id="307492"/>
    <lineage>
        <taxon>Eukaryota</taxon>
        <taxon>Metazoa</taxon>
        <taxon>Ecdysozoa</taxon>
        <taxon>Arthropoda</taxon>
        <taxon>Hexapoda</taxon>
        <taxon>Insecta</taxon>
        <taxon>Pterygota</taxon>
        <taxon>Neoptera</taxon>
        <taxon>Paraneoptera</taxon>
        <taxon>Hemiptera</taxon>
        <taxon>Sternorrhyncha</taxon>
        <taxon>Aphidomorpha</taxon>
        <taxon>Aphidoidea</taxon>
        <taxon>Aphididae</taxon>
        <taxon>Aphidini</taxon>
        <taxon>Aphis</taxon>
        <taxon>Aphis</taxon>
    </lineage>
</organism>
<evidence type="ECO:0000313" key="1">
    <source>
        <dbReference type="EMBL" id="KAF0749343.1"/>
    </source>
</evidence>
<evidence type="ECO:0000313" key="2">
    <source>
        <dbReference type="Proteomes" id="UP000478052"/>
    </source>
</evidence>
<keyword evidence="2" id="KW-1185">Reference proteome</keyword>
<dbReference type="EMBL" id="VUJU01006135">
    <property type="protein sequence ID" value="KAF0749343.1"/>
    <property type="molecule type" value="Genomic_DNA"/>
</dbReference>
<gene>
    <name evidence="1" type="ORF">FWK35_00028807</name>
</gene>
<protein>
    <submittedName>
        <fullName evidence="1">Uncharacterized protein</fullName>
    </submittedName>
</protein>
<reference evidence="1 2" key="1">
    <citation type="submission" date="2019-08" db="EMBL/GenBank/DDBJ databases">
        <title>Whole genome of Aphis craccivora.</title>
        <authorList>
            <person name="Voronova N.V."/>
            <person name="Shulinski R.S."/>
            <person name="Bandarenka Y.V."/>
            <person name="Zhorov D.G."/>
            <person name="Warner D."/>
        </authorList>
    </citation>
    <scope>NUCLEOTIDE SEQUENCE [LARGE SCALE GENOMIC DNA]</scope>
    <source>
        <strain evidence="1">180601</strain>
        <tissue evidence="1">Whole Body</tissue>
    </source>
</reference>
<dbReference type="Proteomes" id="UP000478052">
    <property type="component" value="Unassembled WGS sequence"/>
</dbReference>
<sequence>MQKRKNENIVVKVGGAVGGSAGSGSGVATVAAARVDGGQRLKKFSGGNARDRTNFGRRPVAFLGWPDYSQYDVQRDGSGTKLRQTAEHIKSYKVSIDQKNCEDGNGDRFCVRNEICMFSDPPLINPHYSYRNGGGGGDATAWYLGCR</sequence>
<comment type="caution">
    <text evidence="1">The sequence shown here is derived from an EMBL/GenBank/DDBJ whole genome shotgun (WGS) entry which is preliminary data.</text>
</comment>
<dbReference type="AlphaFoldDB" id="A0A6G0Y5H2"/>
<name>A0A6G0Y5H2_APHCR</name>
<proteinExistence type="predicted"/>